<dbReference type="Pfam" id="PF05938">
    <property type="entry name" value="Self-incomp_S1"/>
    <property type="match status" value="1"/>
</dbReference>
<dbReference type="Proteomes" id="UP001177140">
    <property type="component" value="Unassembled WGS sequence"/>
</dbReference>
<name>A0AA42AUK7_PAPNU</name>
<evidence type="ECO:0000256" key="2">
    <source>
        <dbReference type="ARBA" id="ARBA00005581"/>
    </source>
</evidence>
<keyword evidence="5 6" id="KW-0732">Signal</keyword>
<comment type="similarity">
    <text evidence="2 6">Belongs to the plant self-incompatibility (S1) protein family.</text>
</comment>
<evidence type="ECO:0000313" key="7">
    <source>
        <dbReference type="EMBL" id="MCL7041713.1"/>
    </source>
</evidence>
<dbReference type="EMBL" id="JAJJMA010226623">
    <property type="protein sequence ID" value="MCL7041713.1"/>
    <property type="molecule type" value="Genomic_DNA"/>
</dbReference>
<evidence type="ECO:0000256" key="4">
    <source>
        <dbReference type="ARBA" id="ARBA00022525"/>
    </source>
</evidence>
<keyword evidence="3 6" id="KW-0713">Self-incompatibility</keyword>
<evidence type="ECO:0000256" key="1">
    <source>
        <dbReference type="ARBA" id="ARBA00004613"/>
    </source>
</evidence>
<dbReference type="AlphaFoldDB" id="A0AA42AUK7"/>
<comment type="subcellular location">
    <subcellularLocation>
        <location evidence="1 6">Secreted</location>
    </subcellularLocation>
</comment>
<protein>
    <recommendedName>
        <fullName evidence="6">S-protein homolog</fullName>
    </recommendedName>
</protein>
<dbReference type="InterPro" id="IPR010264">
    <property type="entry name" value="Self-incomp_S1"/>
</dbReference>
<sequence>MSKLSFLVLGSVTIFFTFLTLSLCYARSVDGETTQGYKPNWDVQYNKKTVTVQNDIDPNIPLKIHCWSSEDDLGEHTLYYKQIFIWRFYVNFWGSTSFSCDSSWYDPANGLMFKGFKAYNAKRDWVKHCVNDCRWSIRRDGGYYGDGTSQEPPFPPKKMFSYP</sequence>
<proteinExistence type="inferred from homology"/>
<dbReference type="PANTHER" id="PTHR31232">
    <property type="match status" value="1"/>
</dbReference>
<keyword evidence="4 6" id="KW-0964">Secreted</keyword>
<evidence type="ECO:0000256" key="3">
    <source>
        <dbReference type="ARBA" id="ARBA00022471"/>
    </source>
</evidence>
<gene>
    <name evidence="7" type="ORF">MKW94_000052</name>
</gene>
<accession>A0AA42AUK7</accession>
<evidence type="ECO:0000313" key="8">
    <source>
        <dbReference type="Proteomes" id="UP001177140"/>
    </source>
</evidence>
<dbReference type="PANTHER" id="PTHR31232:SF18">
    <property type="entry name" value="S-PROTEIN HOMOLOG"/>
    <property type="match status" value="1"/>
</dbReference>
<dbReference type="GO" id="GO:0005576">
    <property type="term" value="C:extracellular region"/>
    <property type="evidence" value="ECO:0007669"/>
    <property type="project" value="UniProtKB-SubCell"/>
</dbReference>
<feature type="chain" id="PRO_5041487211" description="S-protein homolog" evidence="6">
    <location>
        <begin position="32"/>
        <end position="163"/>
    </location>
</feature>
<evidence type="ECO:0000256" key="6">
    <source>
        <dbReference type="RuleBase" id="RU367044"/>
    </source>
</evidence>
<comment type="caution">
    <text evidence="7">The sequence shown here is derived from an EMBL/GenBank/DDBJ whole genome shotgun (WGS) entry which is preliminary data.</text>
</comment>
<dbReference type="GO" id="GO:0060320">
    <property type="term" value="P:rejection of self pollen"/>
    <property type="evidence" value="ECO:0007669"/>
    <property type="project" value="UniProtKB-KW"/>
</dbReference>
<feature type="signal peptide" evidence="6">
    <location>
        <begin position="1"/>
        <end position="31"/>
    </location>
</feature>
<reference evidence="7" key="1">
    <citation type="submission" date="2022-03" db="EMBL/GenBank/DDBJ databases">
        <title>A functionally conserved STORR gene fusion in Papaver species that diverged 16.8 million years ago.</title>
        <authorList>
            <person name="Catania T."/>
        </authorList>
    </citation>
    <scope>NUCLEOTIDE SEQUENCE</scope>
    <source>
        <strain evidence="7">S-191538</strain>
    </source>
</reference>
<keyword evidence="8" id="KW-1185">Reference proteome</keyword>
<organism evidence="7 8">
    <name type="scientific">Papaver nudicaule</name>
    <name type="common">Iceland poppy</name>
    <dbReference type="NCBI Taxonomy" id="74823"/>
    <lineage>
        <taxon>Eukaryota</taxon>
        <taxon>Viridiplantae</taxon>
        <taxon>Streptophyta</taxon>
        <taxon>Embryophyta</taxon>
        <taxon>Tracheophyta</taxon>
        <taxon>Spermatophyta</taxon>
        <taxon>Magnoliopsida</taxon>
        <taxon>Ranunculales</taxon>
        <taxon>Papaveraceae</taxon>
        <taxon>Papaveroideae</taxon>
        <taxon>Papaver</taxon>
    </lineage>
</organism>
<evidence type="ECO:0000256" key="5">
    <source>
        <dbReference type="ARBA" id="ARBA00022729"/>
    </source>
</evidence>